<dbReference type="InterPro" id="IPR029058">
    <property type="entry name" value="AB_hydrolase_fold"/>
</dbReference>
<dbReference type="EMBL" id="RCZO01000007">
    <property type="protein sequence ID" value="TPG07450.1"/>
    <property type="molecule type" value="Genomic_DNA"/>
</dbReference>
<sequence>MKSARSAILWIACLLACPAGETAATAPVFQLSDLQRIVSLGDPQISPDGKEIAVIVSTPNWKTDKAKKKIDLVAVANNTRRTLVRNRENLSSPRWSADGTRLAFLAKDPRTGKTQIFVMSMNGGRTWRATDNKQGVDDYAWSPDGKSFAFIAQDPPLHAEAIKAHNEVFQVTNGHFLLTKDVAPWQLWVAPAAGGKASQLTRGAFSLGTDHGGATTPIWSRNGKRVAFTRFPDVHWASSFHSVIGEVDVASGEMRTLVPAPGSDHIEFAPVGHAHAFSRPRGGDQNNGDAVYVNVDGRTYDATAALARHFSNYVWMPDGRTLITAGGLGTHTVLWKQPLSGKATLLDLGDVEANNGLGITTSSSTTSMSVSGTGVIAFIGTTANHPCELYVLDSISARPRRLTDVNAFTDSLDLGRTESIEWSGPDGFREDGVLVYPVGYQQGRKYPLVLVIHGGPPISSNAGFQQLAQLLATAGFLVFQPNYRGSTNLGDAYQHAIYRNTGDGPGKDVMAGLAAVEKLGMVDESRIGVTGWSYGGFMTAWLTSHYDVWKAAVAGAPLTDWLMDYSISYYQEADAHLFGSSPWTNAGWDIWRAQSPINYVRDVKAPTLILGDVMDSNVPLVNAEEWYHGLRDNGVTAEFYAYPETSHLPHDIVQVSDVYRRWVGWMEKYLK</sequence>
<keyword evidence="3" id="KW-0732">Signal</keyword>
<dbReference type="AlphaFoldDB" id="A0A502C3Y4"/>
<dbReference type="PANTHER" id="PTHR42776:SF27">
    <property type="entry name" value="DIPEPTIDYL PEPTIDASE FAMILY MEMBER 6"/>
    <property type="match status" value="1"/>
</dbReference>
<evidence type="ECO:0000256" key="1">
    <source>
        <dbReference type="ARBA" id="ARBA00022801"/>
    </source>
</evidence>
<keyword evidence="2" id="KW-0645">Protease</keyword>
<organism evidence="5 6">
    <name type="scientific">Rhodanobacter glycinis</name>
    <dbReference type="NCBI Taxonomy" id="582702"/>
    <lineage>
        <taxon>Bacteria</taxon>
        <taxon>Pseudomonadati</taxon>
        <taxon>Pseudomonadota</taxon>
        <taxon>Gammaproteobacteria</taxon>
        <taxon>Lysobacterales</taxon>
        <taxon>Rhodanobacteraceae</taxon>
        <taxon>Rhodanobacter</taxon>
    </lineage>
</organism>
<evidence type="ECO:0000256" key="2">
    <source>
        <dbReference type="ARBA" id="ARBA00022825"/>
    </source>
</evidence>
<dbReference type="GO" id="GO:0006508">
    <property type="term" value="P:proteolysis"/>
    <property type="evidence" value="ECO:0007669"/>
    <property type="project" value="InterPro"/>
</dbReference>
<dbReference type="Proteomes" id="UP000319486">
    <property type="component" value="Unassembled WGS sequence"/>
</dbReference>
<gene>
    <name evidence="5" type="ORF">EAH88_13545</name>
</gene>
<keyword evidence="1" id="KW-0378">Hydrolase</keyword>
<reference evidence="5 6" key="1">
    <citation type="journal article" date="2019" name="Environ. Microbiol.">
        <title>Species interactions and distinct microbial communities in high Arctic permafrost affected cryosols are associated with the CH4 and CO2 gas fluxes.</title>
        <authorList>
            <person name="Altshuler I."/>
            <person name="Hamel J."/>
            <person name="Turney S."/>
            <person name="Magnuson E."/>
            <person name="Levesque R."/>
            <person name="Greer C."/>
            <person name="Whyte L.G."/>
        </authorList>
    </citation>
    <scope>NUCLEOTIDE SEQUENCE [LARGE SCALE GENOMIC DNA]</scope>
    <source>
        <strain evidence="5 6">S13Y</strain>
    </source>
</reference>
<dbReference type="PANTHER" id="PTHR42776">
    <property type="entry name" value="SERINE PEPTIDASE S9 FAMILY MEMBER"/>
    <property type="match status" value="1"/>
</dbReference>
<feature type="signal peptide" evidence="3">
    <location>
        <begin position="1"/>
        <end position="23"/>
    </location>
</feature>
<evidence type="ECO:0000313" key="5">
    <source>
        <dbReference type="EMBL" id="TPG07450.1"/>
    </source>
</evidence>
<evidence type="ECO:0000259" key="4">
    <source>
        <dbReference type="Pfam" id="PF00326"/>
    </source>
</evidence>
<keyword evidence="6" id="KW-1185">Reference proteome</keyword>
<feature type="domain" description="Peptidase S9 prolyl oligopeptidase catalytic" evidence="4">
    <location>
        <begin position="464"/>
        <end position="671"/>
    </location>
</feature>
<dbReference type="SUPFAM" id="SSF82171">
    <property type="entry name" value="DPP6 N-terminal domain-like"/>
    <property type="match status" value="1"/>
</dbReference>
<name>A0A502C3Y4_9GAMM</name>
<dbReference type="SUPFAM" id="SSF53474">
    <property type="entry name" value="alpha/beta-Hydrolases"/>
    <property type="match status" value="1"/>
</dbReference>
<proteinExistence type="predicted"/>
<dbReference type="InterPro" id="IPR001375">
    <property type="entry name" value="Peptidase_S9_cat"/>
</dbReference>
<feature type="chain" id="PRO_5021338048" evidence="3">
    <location>
        <begin position="24"/>
        <end position="671"/>
    </location>
</feature>
<dbReference type="InterPro" id="IPR011042">
    <property type="entry name" value="6-blade_b-propeller_TolB-like"/>
</dbReference>
<dbReference type="GO" id="GO:0004252">
    <property type="term" value="F:serine-type endopeptidase activity"/>
    <property type="evidence" value="ECO:0007669"/>
    <property type="project" value="TreeGrafter"/>
</dbReference>
<protein>
    <submittedName>
        <fullName evidence="5">S9 family peptidase</fullName>
    </submittedName>
</protein>
<accession>A0A502C3Y4</accession>
<dbReference type="RefSeq" id="WP_140653554.1">
    <property type="nucleotide sequence ID" value="NZ_RCZO01000007.1"/>
</dbReference>
<comment type="caution">
    <text evidence="5">The sequence shown here is derived from an EMBL/GenBank/DDBJ whole genome shotgun (WGS) entry which is preliminary data.</text>
</comment>
<keyword evidence="2" id="KW-0720">Serine protease</keyword>
<dbReference type="Gene3D" id="3.40.50.1820">
    <property type="entry name" value="alpha/beta hydrolase"/>
    <property type="match status" value="1"/>
</dbReference>
<dbReference type="Pfam" id="PF07676">
    <property type="entry name" value="PD40"/>
    <property type="match status" value="3"/>
</dbReference>
<evidence type="ECO:0000313" key="6">
    <source>
        <dbReference type="Proteomes" id="UP000319486"/>
    </source>
</evidence>
<dbReference type="InterPro" id="IPR011659">
    <property type="entry name" value="WD40"/>
</dbReference>
<evidence type="ECO:0000256" key="3">
    <source>
        <dbReference type="SAM" id="SignalP"/>
    </source>
</evidence>
<dbReference type="Pfam" id="PF00326">
    <property type="entry name" value="Peptidase_S9"/>
    <property type="match status" value="1"/>
</dbReference>
<dbReference type="Gene3D" id="2.120.10.30">
    <property type="entry name" value="TolB, C-terminal domain"/>
    <property type="match status" value="2"/>
</dbReference>